<feature type="signal peptide" evidence="1">
    <location>
        <begin position="1"/>
        <end position="20"/>
    </location>
</feature>
<dbReference type="Proteomes" id="UP000237662">
    <property type="component" value="Unassembled WGS sequence"/>
</dbReference>
<dbReference type="EMBL" id="PTJC01000006">
    <property type="protein sequence ID" value="PPK85492.1"/>
    <property type="molecule type" value="Genomic_DNA"/>
</dbReference>
<proteinExistence type="predicted"/>
<protein>
    <submittedName>
        <fullName evidence="2">Uncharacterized protein</fullName>
    </submittedName>
</protein>
<evidence type="ECO:0000256" key="1">
    <source>
        <dbReference type="SAM" id="SignalP"/>
    </source>
</evidence>
<evidence type="ECO:0000313" key="2">
    <source>
        <dbReference type="EMBL" id="PPK85492.1"/>
    </source>
</evidence>
<sequence length="140" mass="15791">MRTLLYPLLSGISLSLLLLASCDGRTQDRRAERGATYVSDPDHLFFMNTRSRDYRSVTPEEGTDVFYHDDLDGSPSLLIRNNWLQDRAELVLDGRVVTTEEARRLRNAVGSQRDSLDLSTDTEREAVAEVIADYLRLVGG</sequence>
<dbReference type="RefSeq" id="WP_146088789.1">
    <property type="nucleotide sequence ID" value="NZ_PTJC01000006.1"/>
</dbReference>
<dbReference type="PROSITE" id="PS51257">
    <property type="entry name" value="PROKAR_LIPOPROTEIN"/>
    <property type="match status" value="1"/>
</dbReference>
<feature type="chain" id="PRO_5015586313" evidence="1">
    <location>
        <begin position="21"/>
        <end position="140"/>
    </location>
</feature>
<organism evidence="2 3">
    <name type="scientific">Neolewinella xylanilytica</name>
    <dbReference type="NCBI Taxonomy" id="1514080"/>
    <lineage>
        <taxon>Bacteria</taxon>
        <taxon>Pseudomonadati</taxon>
        <taxon>Bacteroidota</taxon>
        <taxon>Saprospiria</taxon>
        <taxon>Saprospirales</taxon>
        <taxon>Lewinellaceae</taxon>
        <taxon>Neolewinella</taxon>
    </lineage>
</organism>
<keyword evidence="3" id="KW-1185">Reference proteome</keyword>
<reference evidence="2 3" key="1">
    <citation type="submission" date="2018-02" db="EMBL/GenBank/DDBJ databases">
        <title>Genomic Encyclopedia of Archaeal and Bacterial Type Strains, Phase II (KMG-II): from individual species to whole genera.</title>
        <authorList>
            <person name="Goeker M."/>
        </authorList>
    </citation>
    <scope>NUCLEOTIDE SEQUENCE [LARGE SCALE GENOMIC DNA]</scope>
    <source>
        <strain evidence="2 3">DSM 29526</strain>
    </source>
</reference>
<keyword evidence="1" id="KW-0732">Signal</keyword>
<gene>
    <name evidence="2" type="ORF">CLV84_2391</name>
</gene>
<accession>A0A2S6I2S8</accession>
<dbReference type="OrthoDB" id="1493984at2"/>
<name>A0A2S6I2S8_9BACT</name>
<comment type="caution">
    <text evidence="2">The sequence shown here is derived from an EMBL/GenBank/DDBJ whole genome shotgun (WGS) entry which is preliminary data.</text>
</comment>
<evidence type="ECO:0000313" key="3">
    <source>
        <dbReference type="Proteomes" id="UP000237662"/>
    </source>
</evidence>
<dbReference type="AlphaFoldDB" id="A0A2S6I2S8"/>